<keyword evidence="11" id="KW-0539">Nucleus</keyword>
<dbReference type="GO" id="GO:0008270">
    <property type="term" value="F:zinc ion binding"/>
    <property type="evidence" value="ECO:0007669"/>
    <property type="project" value="UniProtKB-KW"/>
</dbReference>
<evidence type="ECO:0000256" key="6">
    <source>
        <dbReference type="ARBA" id="ARBA00022771"/>
    </source>
</evidence>
<dbReference type="Gene3D" id="3.30.160.60">
    <property type="entry name" value="Classic Zinc Finger"/>
    <property type="match status" value="8"/>
</dbReference>
<dbReference type="GO" id="GO:0005634">
    <property type="term" value="C:nucleus"/>
    <property type="evidence" value="ECO:0007669"/>
    <property type="project" value="UniProtKB-SubCell"/>
</dbReference>
<feature type="domain" description="C2H2-type" evidence="14">
    <location>
        <begin position="452"/>
        <end position="479"/>
    </location>
</feature>
<evidence type="ECO:0000256" key="8">
    <source>
        <dbReference type="ARBA" id="ARBA00023015"/>
    </source>
</evidence>
<evidence type="ECO:0000313" key="17">
    <source>
        <dbReference type="RefSeq" id="XP_021572032.1"/>
    </source>
</evidence>
<evidence type="ECO:0000256" key="10">
    <source>
        <dbReference type="ARBA" id="ARBA00023163"/>
    </source>
</evidence>
<evidence type="ECO:0000256" key="2">
    <source>
        <dbReference type="ARBA" id="ARBA00004123"/>
    </source>
</evidence>
<reference evidence="17" key="1">
    <citation type="submission" date="2025-08" db="UniProtKB">
        <authorList>
            <consortium name="RefSeq"/>
        </authorList>
    </citation>
    <scope>IDENTIFICATION</scope>
</reference>
<comment type="similarity">
    <text evidence="3">Belongs to the krueppel C2H2-type zinc-finger protein family.</text>
</comment>
<comment type="subcellular location">
    <subcellularLocation>
        <location evidence="2">Nucleus</location>
    </subcellularLocation>
</comment>
<feature type="compositionally biased region" description="Polar residues" evidence="13">
    <location>
        <begin position="1"/>
        <end position="10"/>
    </location>
</feature>
<dbReference type="GO" id="GO:0006355">
    <property type="term" value="P:regulation of DNA-templated transcription"/>
    <property type="evidence" value="ECO:0007669"/>
    <property type="project" value="InterPro"/>
</dbReference>
<dbReference type="InterPro" id="IPR036236">
    <property type="entry name" value="Znf_C2H2_sf"/>
</dbReference>
<dbReference type="InterPro" id="IPR036051">
    <property type="entry name" value="KRAB_dom_sf"/>
</dbReference>
<dbReference type="KEGG" id="csyr:103268158"/>
<dbReference type="GO" id="GO:0003677">
    <property type="term" value="F:DNA binding"/>
    <property type="evidence" value="ECO:0007669"/>
    <property type="project" value="UniProtKB-KW"/>
</dbReference>
<sequence length="591" mass="65903">MSIAVTSGQGSPRKPLTETSIETRTSTNTSNKDLNEISAWNSADISDKVPKGAYAPAKQQMENSGLPVDTFCLQPPAPYLGTVSSTLSPEEKWWQNEGHSCIVNDTRGRGLDPYAISGDAVKTAQSGTQPERKGRLPGCGGAFVSHIRVSAAWSDCTAPGPLLLEARVALRQPLSPRDLKVLRDPWGGAGHPRAGKWAARPGSPPAQGGAGPAPGAPGPVASPQRLAGSGPSLGCSVPSPASPGVRRPRESRAEDPTRDSVAFEDVAVNFTQEEWALLNPSQKNLYRDVMQETFSNLASIGSKGEDQSIEDQYKNSWRNLTHIMYHSGSKSYDCEACGKKPYKCKQYQKTFTFKRVQRDIVMHTENGHNCTVCGKIKDFPNSFRRHQRAHTGEKPHECKKCGKAFSFSCSLNRRKRIHTGEKSCECRQCEKAFSRSNDLRDHERTHTGEKPYECKECGKAFSWFSSLQNHERTHTGVKPYECEECGKAFSWLYSLQGHIKAYAGEKHYACKKCGKAFRYFNSIQKHEKTHTAQKSYECKNCKKHFRCFRFLQIHERIHTGEKPYECKRCGKSFSRYSSCRKHEKSHAGEKL</sequence>
<evidence type="ECO:0000256" key="5">
    <source>
        <dbReference type="ARBA" id="ARBA00022737"/>
    </source>
</evidence>
<evidence type="ECO:0000256" key="7">
    <source>
        <dbReference type="ARBA" id="ARBA00022833"/>
    </source>
</evidence>
<dbReference type="InterPro" id="IPR013087">
    <property type="entry name" value="Znf_C2H2_type"/>
</dbReference>
<dbReference type="FunFam" id="3.30.160.60:FF:000176">
    <property type="entry name" value="zinc finger protein 70"/>
    <property type="match status" value="1"/>
</dbReference>
<dbReference type="FunFam" id="3.30.160.60:FF:002179">
    <property type="entry name" value="Zinc finger protein 961"/>
    <property type="match status" value="1"/>
</dbReference>
<feature type="compositionally biased region" description="Polar residues" evidence="13">
    <location>
        <begin position="17"/>
        <end position="35"/>
    </location>
</feature>
<evidence type="ECO:0000259" key="15">
    <source>
        <dbReference type="PROSITE" id="PS50805"/>
    </source>
</evidence>
<gene>
    <name evidence="17" type="primary">LOC103268158</name>
</gene>
<dbReference type="OrthoDB" id="9507402at2759"/>
<dbReference type="PROSITE" id="PS00028">
    <property type="entry name" value="ZINC_FINGER_C2H2_1"/>
    <property type="match status" value="5"/>
</dbReference>
<feature type="domain" description="C2H2-type" evidence="14">
    <location>
        <begin position="368"/>
        <end position="395"/>
    </location>
</feature>
<comment type="function">
    <text evidence="1">May be involved in transcriptional regulation.</text>
</comment>
<dbReference type="FunFam" id="3.30.160.60:FF:000787">
    <property type="entry name" value="Zinc finger protein 784"/>
    <property type="match status" value="1"/>
</dbReference>
<dbReference type="FunFam" id="3.30.160.60:FF:001009">
    <property type="entry name" value="Zinc finger protein 26"/>
    <property type="match status" value="1"/>
</dbReference>
<dbReference type="SMART" id="SM00355">
    <property type="entry name" value="ZnF_C2H2"/>
    <property type="match status" value="8"/>
</dbReference>
<dbReference type="PANTHER" id="PTHR16515:SF57">
    <property type="entry name" value="ZINC FINGER PROTEIN 154-LIKE"/>
    <property type="match status" value="1"/>
</dbReference>
<dbReference type="Proteomes" id="UP000189704">
    <property type="component" value="Unplaced"/>
</dbReference>
<keyword evidence="9" id="KW-0238">DNA-binding</keyword>
<evidence type="ECO:0000313" key="16">
    <source>
        <dbReference type="Proteomes" id="UP000189704"/>
    </source>
</evidence>
<evidence type="ECO:0000256" key="12">
    <source>
        <dbReference type="PROSITE-ProRule" id="PRU00042"/>
    </source>
</evidence>
<dbReference type="InterPro" id="IPR001909">
    <property type="entry name" value="KRAB"/>
</dbReference>
<dbReference type="GeneID" id="103268158"/>
<feature type="domain" description="KRAB" evidence="15">
    <location>
        <begin position="261"/>
        <end position="329"/>
    </location>
</feature>
<keyword evidence="16" id="KW-1185">Reference proteome</keyword>
<keyword evidence="8" id="KW-0805">Transcription regulation</keyword>
<dbReference type="SUPFAM" id="SSF57667">
    <property type="entry name" value="beta-beta-alpha zinc fingers"/>
    <property type="match status" value="5"/>
</dbReference>
<dbReference type="RefSeq" id="XP_021572032.1">
    <property type="nucleotide sequence ID" value="XM_021716357.1"/>
</dbReference>
<dbReference type="SUPFAM" id="SSF109640">
    <property type="entry name" value="KRAB domain (Kruppel-associated box)"/>
    <property type="match status" value="1"/>
</dbReference>
<feature type="compositionally biased region" description="Low complexity" evidence="13">
    <location>
        <begin position="198"/>
        <end position="207"/>
    </location>
</feature>
<evidence type="ECO:0000256" key="9">
    <source>
        <dbReference type="ARBA" id="ARBA00023125"/>
    </source>
</evidence>
<keyword evidence="5" id="KW-0677">Repeat</keyword>
<evidence type="ECO:0000256" key="4">
    <source>
        <dbReference type="ARBA" id="ARBA00022723"/>
    </source>
</evidence>
<feature type="domain" description="C2H2-type" evidence="14">
    <location>
        <begin position="396"/>
        <end position="423"/>
    </location>
</feature>
<evidence type="ECO:0000256" key="3">
    <source>
        <dbReference type="ARBA" id="ARBA00006991"/>
    </source>
</evidence>
<proteinExistence type="inferred from homology"/>
<feature type="domain" description="C2H2-type" evidence="14">
    <location>
        <begin position="480"/>
        <end position="507"/>
    </location>
</feature>
<dbReference type="FunFam" id="3.30.160.60:FF:000240">
    <property type="entry name" value="Zinc finger protein 250"/>
    <property type="match status" value="2"/>
</dbReference>
<keyword evidence="6 12" id="KW-0863">Zinc-finger</keyword>
<keyword evidence="10" id="KW-0804">Transcription</keyword>
<accession>A0A3Q0EAU0</accession>
<dbReference type="Pfam" id="PF13912">
    <property type="entry name" value="zf-C2H2_6"/>
    <property type="match status" value="2"/>
</dbReference>
<dbReference type="PROSITE" id="PS50157">
    <property type="entry name" value="ZINC_FINGER_C2H2_2"/>
    <property type="match status" value="8"/>
</dbReference>
<feature type="region of interest" description="Disordered" evidence="13">
    <location>
        <begin position="1"/>
        <end position="35"/>
    </location>
</feature>
<feature type="domain" description="C2H2-type" evidence="14">
    <location>
        <begin position="508"/>
        <end position="535"/>
    </location>
</feature>
<dbReference type="PANTHER" id="PTHR16515">
    <property type="entry name" value="PR DOMAIN ZINC FINGER PROTEIN"/>
    <property type="match status" value="1"/>
</dbReference>
<feature type="domain" description="C2H2-type" evidence="14">
    <location>
        <begin position="564"/>
        <end position="591"/>
    </location>
</feature>
<dbReference type="AlphaFoldDB" id="A0A3Q0EAU0"/>
<dbReference type="Pfam" id="PF00096">
    <property type="entry name" value="zf-C2H2"/>
    <property type="match status" value="3"/>
</dbReference>
<dbReference type="CDD" id="cd07765">
    <property type="entry name" value="KRAB_A-box"/>
    <property type="match status" value="1"/>
</dbReference>
<keyword evidence="7" id="KW-0862">Zinc</keyword>
<feature type="domain" description="C2H2-type" evidence="14">
    <location>
        <begin position="424"/>
        <end position="451"/>
    </location>
</feature>
<evidence type="ECO:0000256" key="1">
    <source>
        <dbReference type="ARBA" id="ARBA00003767"/>
    </source>
</evidence>
<feature type="compositionally biased region" description="Basic and acidic residues" evidence="13">
    <location>
        <begin position="247"/>
        <end position="258"/>
    </location>
</feature>
<feature type="region of interest" description="Disordered" evidence="13">
    <location>
        <begin position="179"/>
        <end position="260"/>
    </location>
</feature>
<dbReference type="InterPro" id="IPR050331">
    <property type="entry name" value="Zinc_finger"/>
</dbReference>
<organism evidence="16 17">
    <name type="scientific">Carlito syrichta</name>
    <name type="common">Philippine tarsier</name>
    <name type="synonym">Tarsius syrichta</name>
    <dbReference type="NCBI Taxonomy" id="1868482"/>
    <lineage>
        <taxon>Eukaryota</taxon>
        <taxon>Metazoa</taxon>
        <taxon>Chordata</taxon>
        <taxon>Craniata</taxon>
        <taxon>Vertebrata</taxon>
        <taxon>Euteleostomi</taxon>
        <taxon>Mammalia</taxon>
        <taxon>Eutheria</taxon>
        <taxon>Euarchontoglires</taxon>
        <taxon>Primates</taxon>
        <taxon>Haplorrhini</taxon>
        <taxon>Tarsiiformes</taxon>
        <taxon>Tarsiidae</taxon>
        <taxon>Carlito</taxon>
    </lineage>
</organism>
<dbReference type="STRING" id="1868482.ENSTSYP00000025436"/>
<dbReference type="FunFam" id="3.30.160.60:FF:002343">
    <property type="entry name" value="Zinc finger protein 33A"/>
    <property type="match status" value="1"/>
</dbReference>
<dbReference type="PROSITE" id="PS50805">
    <property type="entry name" value="KRAB"/>
    <property type="match status" value="1"/>
</dbReference>
<dbReference type="SMART" id="SM00349">
    <property type="entry name" value="KRAB"/>
    <property type="match status" value="1"/>
</dbReference>
<dbReference type="Gene3D" id="6.10.140.140">
    <property type="match status" value="1"/>
</dbReference>
<evidence type="ECO:0000259" key="14">
    <source>
        <dbReference type="PROSITE" id="PS50157"/>
    </source>
</evidence>
<dbReference type="Pfam" id="PF01352">
    <property type="entry name" value="KRAB"/>
    <property type="match status" value="1"/>
</dbReference>
<protein>
    <submittedName>
        <fullName evidence="17">Zinc finger protein 124-like</fullName>
    </submittedName>
</protein>
<keyword evidence="4" id="KW-0479">Metal-binding</keyword>
<name>A0A3Q0EAU0_CARSF</name>
<evidence type="ECO:0000256" key="11">
    <source>
        <dbReference type="ARBA" id="ARBA00023242"/>
    </source>
</evidence>
<feature type="domain" description="C2H2-type" evidence="14">
    <location>
        <begin position="536"/>
        <end position="563"/>
    </location>
</feature>
<evidence type="ECO:0000256" key="13">
    <source>
        <dbReference type="SAM" id="MobiDB-lite"/>
    </source>
</evidence>